<gene>
    <name evidence="1" type="ORF">PoB_003432100</name>
</gene>
<dbReference type="EMBL" id="BLXT01003909">
    <property type="protein sequence ID" value="GFO07816.1"/>
    <property type="molecule type" value="Genomic_DNA"/>
</dbReference>
<organism evidence="1 2">
    <name type="scientific">Plakobranchus ocellatus</name>
    <dbReference type="NCBI Taxonomy" id="259542"/>
    <lineage>
        <taxon>Eukaryota</taxon>
        <taxon>Metazoa</taxon>
        <taxon>Spiralia</taxon>
        <taxon>Lophotrochozoa</taxon>
        <taxon>Mollusca</taxon>
        <taxon>Gastropoda</taxon>
        <taxon>Heterobranchia</taxon>
        <taxon>Euthyneura</taxon>
        <taxon>Panpulmonata</taxon>
        <taxon>Sacoglossa</taxon>
        <taxon>Placobranchoidea</taxon>
        <taxon>Plakobranchidae</taxon>
        <taxon>Plakobranchus</taxon>
    </lineage>
</organism>
<dbReference type="Proteomes" id="UP000735302">
    <property type="component" value="Unassembled WGS sequence"/>
</dbReference>
<keyword evidence="2" id="KW-1185">Reference proteome</keyword>
<sequence length="262" mass="29197">MAKDTPQIVPTCPGPGTGWDKAYTVDKQPTSVARTAKLNRTAVNLFFYKLQYVLNQHCFKASHIYKADEKKSVNCAENSLVLAAKGKRQVYLKELPLTKQPDKEDSNAAKATQRQLIFGVSHATQETVPQESDSVNADNGTETNIKKKIWAGNKALYRAKQAISKFKPSVLQELVRFMVKKSKSCTELNHTDAQIKLDVLNKHMGTPIDGRDSLSELSLCSEVSLDCLQRVCRNCGLSQVEGLILNQFSETDLRRIITVHST</sequence>
<reference evidence="1 2" key="1">
    <citation type="journal article" date="2021" name="Elife">
        <title>Chloroplast acquisition without the gene transfer in kleptoplastic sea slugs, Plakobranchus ocellatus.</title>
        <authorList>
            <person name="Maeda T."/>
            <person name="Takahashi S."/>
            <person name="Yoshida T."/>
            <person name="Shimamura S."/>
            <person name="Takaki Y."/>
            <person name="Nagai Y."/>
            <person name="Toyoda A."/>
            <person name="Suzuki Y."/>
            <person name="Arimoto A."/>
            <person name="Ishii H."/>
            <person name="Satoh N."/>
            <person name="Nishiyama T."/>
            <person name="Hasebe M."/>
            <person name="Maruyama T."/>
            <person name="Minagawa J."/>
            <person name="Obokata J."/>
            <person name="Shigenobu S."/>
        </authorList>
    </citation>
    <scope>NUCLEOTIDE SEQUENCE [LARGE SCALE GENOMIC DNA]</scope>
</reference>
<protein>
    <submittedName>
        <fullName evidence="1">Uncharacterized protein</fullName>
    </submittedName>
</protein>
<evidence type="ECO:0000313" key="1">
    <source>
        <dbReference type="EMBL" id="GFO07816.1"/>
    </source>
</evidence>
<evidence type="ECO:0000313" key="2">
    <source>
        <dbReference type="Proteomes" id="UP000735302"/>
    </source>
</evidence>
<proteinExistence type="predicted"/>
<name>A0AAV4AML8_9GAST</name>
<accession>A0AAV4AML8</accession>
<dbReference type="AlphaFoldDB" id="A0AAV4AML8"/>
<comment type="caution">
    <text evidence="1">The sequence shown here is derived from an EMBL/GenBank/DDBJ whole genome shotgun (WGS) entry which is preliminary data.</text>
</comment>